<feature type="region of interest" description="Disordered" evidence="1">
    <location>
        <begin position="25"/>
        <end position="89"/>
    </location>
</feature>
<feature type="compositionally biased region" description="Polar residues" evidence="1">
    <location>
        <begin position="69"/>
        <end position="80"/>
    </location>
</feature>
<gene>
    <name evidence="3" type="ORF">GA0061094_0558</name>
</gene>
<sequence>MKKLLIPFFILSLSILLMACSEEAKTDGQHADNEDSKETEEEVLQSDSGDESVSADSSEDTKLAESDTESSSENGDSQSKSQEESPLSHYSAKEIEYARVWLQVIGNKEEAKINIQHISAGEALNPYDEDSAVYPENVIMLGGDIMADGTVTYNGNGDGTINIYNIPSHWPSAQQIEGSMRDYTDKIISNTEKVYINPGNDEEVIELIKKLNS</sequence>
<keyword evidence="2" id="KW-0732">Signal</keyword>
<organism evidence="3 4">
    <name type="scientific">[Bacillus] enclensis</name>
    <dbReference type="NCBI Taxonomy" id="1402860"/>
    <lineage>
        <taxon>Bacteria</taxon>
        <taxon>Bacillati</taxon>
        <taxon>Bacillota</taxon>
        <taxon>Bacilli</taxon>
        <taxon>Bacillales</taxon>
        <taxon>Bacillaceae</taxon>
        <taxon>Rossellomorea</taxon>
    </lineage>
</organism>
<feature type="compositionally biased region" description="Basic and acidic residues" evidence="1">
    <location>
        <begin position="25"/>
        <end position="36"/>
    </location>
</feature>
<evidence type="ECO:0000256" key="2">
    <source>
        <dbReference type="SAM" id="SignalP"/>
    </source>
</evidence>
<evidence type="ECO:0000313" key="3">
    <source>
        <dbReference type="EMBL" id="SCB79736.1"/>
    </source>
</evidence>
<proteinExistence type="predicted"/>
<dbReference type="Proteomes" id="UP000181997">
    <property type="component" value="Unassembled WGS sequence"/>
</dbReference>
<dbReference type="OrthoDB" id="2136654at2"/>
<dbReference type="PROSITE" id="PS51257">
    <property type="entry name" value="PROKAR_LIPOPROTEIN"/>
    <property type="match status" value="1"/>
</dbReference>
<keyword evidence="4" id="KW-1185">Reference proteome</keyword>
<feature type="signal peptide" evidence="2">
    <location>
        <begin position="1"/>
        <end position="19"/>
    </location>
</feature>
<feature type="chain" id="PRO_5039089196" description="Lipoprotein" evidence="2">
    <location>
        <begin position="20"/>
        <end position="213"/>
    </location>
</feature>
<dbReference type="RefSeq" id="WP_058297434.1">
    <property type="nucleotide sequence ID" value="NZ_FMAU01000001.1"/>
</dbReference>
<name>A0A0V8HKY2_9BACI</name>
<reference evidence="4" key="1">
    <citation type="submission" date="2016-08" db="EMBL/GenBank/DDBJ databases">
        <authorList>
            <person name="Varghese N."/>
            <person name="Submissions Spin"/>
        </authorList>
    </citation>
    <scope>NUCLEOTIDE SEQUENCE [LARGE SCALE GENOMIC DNA]</scope>
    <source>
        <strain evidence="4">SGD-1123</strain>
    </source>
</reference>
<evidence type="ECO:0000313" key="4">
    <source>
        <dbReference type="Proteomes" id="UP000181997"/>
    </source>
</evidence>
<evidence type="ECO:0000256" key="1">
    <source>
        <dbReference type="SAM" id="MobiDB-lite"/>
    </source>
</evidence>
<evidence type="ECO:0008006" key="5">
    <source>
        <dbReference type="Google" id="ProtNLM"/>
    </source>
</evidence>
<dbReference type="AlphaFoldDB" id="A0A0V8HKY2"/>
<dbReference type="EMBL" id="FMAU01000001">
    <property type="protein sequence ID" value="SCB79736.1"/>
    <property type="molecule type" value="Genomic_DNA"/>
</dbReference>
<accession>A0A0V8HKY2</accession>
<protein>
    <recommendedName>
        <fullName evidence="5">Lipoprotein</fullName>
    </recommendedName>
</protein>
<feature type="compositionally biased region" description="Acidic residues" evidence="1">
    <location>
        <begin position="37"/>
        <end position="50"/>
    </location>
</feature>